<sequence length="218" mass="23983">MPQLRVLCFRHGESAANAGRATSDPASIPLTELGEQQAHAISKRLAESPAIVICSPFLRARQTAAPTLTRFPAVPSEIWPVQEFTYLAPARCVGTSAQQRRQWVDAYWNAFDPTLLDGPGAESFSDFIERVRAALNRLRMLHNASDATAAMFGHGQFLQAMRWLIQNGDGVIDADAMRSFRIVDQHSPVHNAGGFVATFDGWSWSVGQEHTGLETPPR</sequence>
<dbReference type="CDD" id="cd07067">
    <property type="entry name" value="HP_PGM_like"/>
    <property type="match status" value="1"/>
</dbReference>
<dbReference type="Gene3D" id="3.40.50.1240">
    <property type="entry name" value="Phosphoglycerate mutase-like"/>
    <property type="match status" value="1"/>
</dbReference>
<dbReference type="InterPro" id="IPR013078">
    <property type="entry name" value="His_Pase_superF_clade-1"/>
</dbReference>
<proteinExistence type="predicted"/>
<dbReference type="AlphaFoldDB" id="A0A6J5DEI7"/>
<evidence type="ECO:0008006" key="3">
    <source>
        <dbReference type="Google" id="ProtNLM"/>
    </source>
</evidence>
<reference evidence="1 2" key="1">
    <citation type="submission" date="2020-04" db="EMBL/GenBank/DDBJ databases">
        <authorList>
            <person name="De Canck E."/>
        </authorList>
    </citation>
    <scope>NUCLEOTIDE SEQUENCE [LARGE SCALE GENOMIC DNA]</scope>
    <source>
        <strain evidence="1 2">LMG 29542</strain>
    </source>
</reference>
<keyword evidence="2" id="KW-1185">Reference proteome</keyword>
<dbReference type="GO" id="GO:0016791">
    <property type="term" value="F:phosphatase activity"/>
    <property type="evidence" value="ECO:0007669"/>
    <property type="project" value="TreeGrafter"/>
</dbReference>
<dbReference type="InterPro" id="IPR050275">
    <property type="entry name" value="PGM_Phosphatase"/>
</dbReference>
<dbReference type="Proteomes" id="UP000494363">
    <property type="component" value="Unassembled WGS sequence"/>
</dbReference>
<evidence type="ECO:0000313" key="2">
    <source>
        <dbReference type="Proteomes" id="UP000494363"/>
    </source>
</evidence>
<evidence type="ECO:0000313" key="1">
    <source>
        <dbReference type="EMBL" id="CAB3752588.1"/>
    </source>
</evidence>
<accession>A0A6J5DEI7</accession>
<dbReference type="EMBL" id="CADIKH010000007">
    <property type="protein sequence ID" value="CAB3752588.1"/>
    <property type="molecule type" value="Genomic_DNA"/>
</dbReference>
<dbReference type="InterPro" id="IPR029033">
    <property type="entry name" value="His_PPase_superfam"/>
</dbReference>
<name>A0A6J5DEI7_9BURK</name>
<dbReference type="SMART" id="SM00855">
    <property type="entry name" value="PGAM"/>
    <property type="match status" value="1"/>
</dbReference>
<dbReference type="SUPFAM" id="SSF53254">
    <property type="entry name" value="Phosphoglycerate mutase-like"/>
    <property type="match status" value="1"/>
</dbReference>
<dbReference type="Pfam" id="PF00300">
    <property type="entry name" value="His_Phos_1"/>
    <property type="match status" value="1"/>
</dbReference>
<dbReference type="RefSeq" id="WP_175226134.1">
    <property type="nucleotide sequence ID" value="NZ_CADIKH010000007.1"/>
</dbReference>
<protein>
    <recommendedName>
        <fullName evidence="3">2,3-bisphosphoglycerate-dependent phosphoglycerate mutase</fullName>
    </recommendedName>
</protein>
<dbReference type="PANTHER" id="PTHR48100">
    <property type="entry name" value="BROAD-SPECIFICITY PHOSPHATASE YOR283W-RELATED"/>
    <property type="match status" value="1"/>
</dbReference>
<gene>
    <name evidence="1" type="ORF">LMG29542_01824</name>
</gene>
<organism evidence="1 2">
    <name type="scientific">Paraburkholderia humisilvae</name>
    <dbReference type="NCBI Taxonomy" id="627669"/>
    <lineage>
        <taxon>Bacteria</taxon>
        <taxon>Pseudomonadati</taxon>
        <taxon>Pseudomonadota</taxon>
        <taxon>Betaproteobacteria</taxon>
        <taxon>Burkholderiales</taxon>
        <taxon>Burkholderiaceae</taxon>
        <taxon>Paraburkholderia</taxon>
    </lineage>
</organism>